<dbReference type="InterPro" id="IPR000868">
    <property type="entry name" value="Isochorismatase-like_dom"/>
</dbReference>
<keyword evidence="1" id="KW-0732">Signal</keyword>
<evidence type="ECO:0000313" key="4">
    <source>
        <dbReference type="Proteomes" id="UP000807825"/>
    </source>
</evidence>
<protein>
    <submittedName>
        <fullName evidence="3">Hydrolase</fullName>
    </submittedName>
</protein>
<dbReference type="SUPFAM" id="SSF52499">
    <property type="entry name" value="Isochorismatase-like hydrolases"/>
    <property type="match status" value="1"/>
</dbReference>
<dbReference type="EMBL" id="JACRDE010000369">
    <property type="protein sequence ID" value="MBI5250623.1"/>
    <property type="molecule type" value="Genomic_DNA"/>
</dbReference>
<dbReference type="PANTHER" id="PTHR43559:SF1">
    <property type="entry name" value="HYDROLASE"/>
    <property type="match status" value="1"/>
</dbReference>
<feature type="signal peptide" evidence="1">
    <location>
        <begin position="1"/>
        <end position="23"/>
    </location>
</feature>
<feature type="chain" id="PRO_5039205311" evidence="1">
    <location>
        <begin position="24"/>
        <end position="249"/>
    </location>
</feature>
<name>A0A9D6V4K7_9BACT</name>
<accession>A0A9D6V4K7</accession>
<evidence type="ECO:0000259" key="2">
    <source>
        <dbReference type="Pfam" id="PF00857"/>
    </source>
</evidence>
<keyword evidence="3" id="KW-0378">Hydrolase</keyword>
<feature type="domain" description="Isochorismatase-like" evidence="2">
    <location>
        <begin position="44"/>
        <end position="195"/>
    </location>
</feature>
<organism evidence="3 4">
    <name type="scientific">Desulfomonile tiedjei</name>
    <dbReference type="NCBI Taxonomy" id="2358"/>
    <lineage>
        <taxon>Bacteria</taxon>
        <taxon>Pseudomonadati</taxon>
        <taxon>Thermodesulfobacteriota</taxon>
        <taxon>Desulfomonilia</taxon>
        <taxon>Desulfomonilales</taxon>
        <taxon>Desulfomonilaceae</taxon>
        <taxon>Desulfomonile</taxon>
    </lineage>
</organism>
<proteinExistence type="predicted"/>
<evidence type="ECO:0000256" key="1">
    <source>
        <dbReference type="SAM" id="SignalP"/>
    </source>
</evidence>
<gene>
    <name evidence="3" type="ORF">HY912_14125</name>
</gene>
<dbReference type="Gene3D" id="3.40.50.850">
    <property type="entry name" value="Isochorismatase-like"/>
    <property type="match status" value="1"/>
</dbReference>
<dbReference type="Proteomes" id="UP000807825">
    <property type="component" value="Unassembled WGS sequence"/>
</dbReference>
<dbReference type="PANTHER" id="PTHR43559">
    <property type="entry name" value="HYDROLASE YCAC-RELATED"/>
    <property type="match status" value="1"/>
</dbReference>
<dbReference type="GO" id="GO:0016787">
    <property type="term" value="F:hydrolase activity"/>
    <property type="evidence" value="ECO:0007669"/>
    <property type="project" value="UniProtKB-KW"/>
</dbReference>
<sequence>MNVKQLSAVATIVVLAAAQIAVAAEGASSKNKGASPRLLTPENSMVILIDHQPQMAFATRSIDGQLLVNNVTGLAKSAKVFKVPTLLTTVAAKSFSGPLFPTLQAVFPDRAPIDRTTMNAWEDARIRDAVKKEGRQKLVIAALWTEVCLATAVLSALDDGYEVYIVTDASGGVSTEAHNMSIQRMVQAGAVPVTWLQVLLEWQRDWARQETYDAVTGIAKEHGGAYGQGIEYAKTMLGPHASEAGSGKK</sequence>
<evidence type="ECO:0000313" key="3">
    <source>
        <dbReference type="EMBL" id="MBI5250623.1"/>
    </source>
</evidence>
<dbReference type="AlphaFoldDB" id="A0A9D6V4K7"/>
<dbReference type="InterPro" id="IPR036380">
    <property type="entry name" value="Isochorismatase-like_sf"/>
</dbReference>
<comment type="caution">
    <text evidence="3">The sequence shown here is derived from an EMBL/GenBank/DDBJ whole genome shotgun (WGS) entry which is preliminary data.</text>
</comment>
<dbReference type="CDD" id="cd01012">
    <property type="entry name" value="YcaC_related"/>
    <property type="match status" value="1"/>
</dbReference>
<reference evidence="3" key="1">
    <citation type="submission" date="2020-07" db="EMBL/GenBank/DDBJ databases">
        <title>Huge and variable diversity of episymbiotic CPR bacteria and DPANN archaea in groundwater ecosystems.</title>
        <authorList>
            <person name="He C.Y."/>
            <person name="Keren R."/>
            <person name="Whittaker M."/>
            <person name="Farag I.F."/>
            <person name="Doudna J."/>
            <person name="Cate J.H.D."/>
            <person name="Banfield J.F."/>
        </authorList>
    </citation>
    <scope>NUCLEOTIDE SEQUENCE</scope>
    <source>
        <strain evidence="3">NC_groundwater_1664_Pr3_B-0.1um_52_9</strain>
    </source>
</reference>
<dbReference type="Pfam" id="PF00857">
    <property type="entry name" value="Isochorismatase"/>
    <property type="match status" value="1"/>
</dbReference>
<dbReference type="InterPro" id="IPR053152">
    <property type="entry name" value="Hydrolase_YcaC-like"/>
</dbReference>